<dbReference type="SUPFAM" id="SSF57424">
    <property type="entry name" value="LDL receptor-like module"/>
    <property type="match status" value="1"/>
</dbReference>
<sequence length="274" mass="30895">MQTKYIKSMNYSVSLITMMAARFILLVLCICNTGQVRASCDCKLDAATTTIKPEIINSRLKSQQEIIAGLEERFQKITKDNALKLDRLKSTKGDVERMTDLIYPQVNKCAKKSHLRCKESGECIHHLLGCDGVVDCLDGSDEANETCTNPVVPGHPYIAVLPKRQTCFPDASSEVKIICLVKETTISEHFPQVFRGTGTGEYSFKDTNGRDVKGFLKIELTHFVASGEMIWNYSGDYKFRGYAFLPYFLESSPLIGYYYHGHDFKEVCSNAVWH</sequence>
<dbReference type="InterPro" id="IPR036055">
    <property type="entry name" value="LDL_receptor-like_sf"/>
</dbReference>
<dbReference type="Gene3D" id="2.40.128.620">
    <property type="match status" value="1"/>
</dbReference>
<dbReference type="Pfam" id="PF00057">
    <property type="entry name" value="Ldl_recept_a"/>
    <property type="match status" value="1"/>
</dbReference>
<dbReference type="Proteomes" id="UP000749559">
    <property type="component" value="Unassembled WGS sequence"/>
</dbReference>
<proteinExistence type="predicted"/>
<dbReference type="InterPro" id="IPR023415">
    <property type="entry name" value="LDLR_class-A_CS"/>
</dbReference>
<name>A0A8J1Y182_OWEFU</name>
<evidence type="ECO:0000313" key="3">
    <source>
        <dbReference type="Proteomes" id="UP000749559"/>
    </source>
</evidence>
<dbReference type="OrthoDB" id="6325690at2759"/>
<comment type="caution">
    <text evidence="1">Lacks conserved residue(s) required for the propagation of feature annotation.</text>
</comment>
<accession>A0A8J1Y182</accession>
<dbReference type="InterPro" id="IPR002172">
    <property type="entry name" value="LDrepeatLR_classA_rpt"/>
</dbReference>
<protein>
    <submittedName>
        <fullName evidence="2">Uncharacterized protein</fullName>
    </submittedName>
</protein>
<gene>
    <name evidence="2" type="ORF">OFUS_LOCUS7614</name>
</gene>
<reference evidence="2" key="1">
    <citation type="submission" date="2022-03" db="EMBL/GenBank/DDBJ databases">
        <authorList>
            <person name="Martin C."/>
        </authorList>
    </citation>
    <scope>NUCLEOTIDE SEQUENCE</scope>
</reference>
<dbReference type="SMART" id="SM00192">
    <property type="entry name" value="LDLa"/>
    <property type="match status" value="1"/>
</dbReference>
<dbReference type="EMBL" id="CAIIXF020000004">
    <property type="protein sequence ID" value="CAH1780988.1"/>
    <property type="molecule type" value="Genomic_DNA"/>
</dbReference>
<keyword evidence="3" id="KW-1185">Reference proteome</keyword>
<comment type="caution">
    <text evidence="2">The sequence shown here is derived from an EMBL/GenBank/DDBJ whole genome shotgun (WGS) entry which is preliminary data.</text>
</comment>
<dbReference type="CDD" id="cd00112">
    <property type="entry name" value="LDLa"/>
    <property type="match status" value="1"/>
</dbReference>
<organism evidence="2 3">
    <name type="scientific">Owenia fusiformis</name>
    <name type="common">Polychaete worm</name>
    <dbReference type="NCBI Taxonomy" id="6347"/>
    <lineage>
        <taxon>Eukaryota</taxon>
        <taxon>Metazoa</taxon>
        <taxon>Spiralia</taxon>
        <taxon>Lophotrochozoa</taxon>
        <taxon>Annelida</taxon>
        <taxon>Polychaeta</taxon>
        <taxon>Sedentaria</taxon>
        <taxon>Canalipalpata</taxon>
        <taxon>Sabellida</taxon>
        <taxon>Oweniida</taxon>
        <taxon>Oweniidae</taxon>
        <taxon>Owenia</taxon>
    </lineage>
</organism>
<evidence type="ECO:0000256" key="1">
    <source>
        <dbReference type="PROSITE-ProRule" id="PRU00124"/>
    </source>
</evidence>
<dbReference type="PROSITE" id="PS01209">
    <property type="entry name" value="LDLRA_1"/>
    <property type="match status" value="1"/>
</dbReference>
<dbReference type="PROSITE" id="PS50068">
    <property type="entry name" value="LDLRA_2"/>
    <property type="match status" value="1"/>
</dbReference>
<evidence type="ECO:0000313" key="2">
    <source>
        <dbReference type="EMBL" id="CAH1780988.1"/>
    </source>
</evidence>
<dbReference type="AlphaFoldDB" id="A0A8J1Y182"/>